<dbReference type="GO" id="GO:0008233">
    <property type="term" value="F:peptidase activity"/>
    <property type="evidence" value="ECO:0007669"/>
    <property type="project" value="InterPro"/>
</dbReference>
<organism evidence="3 4">
    <name type="scientific">Baekduia soli</name>
    <dbReference type="NCBI Taxonomy" id="496014"/>
    <lineage>
        <taxon>Bacteria</taxon>
        <taxon>Bacillati</taxon>
        <taxon>Actinomycetota</taxon>
        <taxon>Thermoleophilia</taxon>
        <taxon>Solirubrobacterales</taxon>
        <taxon>Baekduiaceae</taxon>
        <taxon>Baekduia</taxon>
    </lineage>
</organism>
<dbReference type="GO" id="GO:0006508">
    <property type="term" value="P:proteolysis"/>
    <property type="evidence" value="ECO:0007669"/>
    <property type="project" value="InterPro"/>
</dbReference>
<accession>A0A5B8U3H8</accession>
<reference evidence="3 4" key="1">
    <citation type="journal article" date="2018" name="J. Microbiol.">
        <title>Baekduia soli gen. nov., sp. nov., a novel bacterium isolated from the soil of Baekdu Mountain and proposal of a novel family name, Baekduiaceae fam. nov.</title>
        <authorList>
            <person name="An D.S."/>
            <person name="Siddiqi M.Z."/>
            <person name="Kim K.H."/>
            <person name="Yu H.S."/>
            <person name="Im W.T."/>
        </authorList>
    </citation>
    <scope>NUCLEOTIDE SEQUENCE [LARGE SCALE GENOMIC DNA]</scope>
    <source>
        <strain evidence="3 4">BR7-21</strain>
    </source>
</reference>
<dbReference type="RefSeq" id="WP_146918095.1">
    <property type="nucleotide sequence ID" value="NZ_CP042430.1"/>
</dbReference>
<dbReference type="Proteomes" id="UP000321805">
    <property type="component" value="Chromosome"/>
</dbReference>
<keyword evidence="4" id="KW-1185">Reference proteome</keyword>
<protein>
    <submittedName>
        <fullName evidence="3">M15 family metallopeptidase</fullName>
    </submittedName>
</protein>
<dbReference type="Pfam" id="PF02557">
    <property type="entry name" value="VanY"/>
    <property type="match status" value="1"/>
</dbReference>
<proteinExistence type="predicted"/>
<evidence type="ECO:0000256" key="1">
    <source>
        <dbReference type="SAM" id="MobiDB-lite"/>
    </source>
</evidence>
<sequence length="216" mass="22224">MTYGHPARTPAPRIRLRRTGLAGLLVVLLAALVAALGHREPPSSPARPSSTAAPADDHRAGRDGALGEAGGAVPAGATVFDGGLPGVANLDPALLAAVRRAATDAANAGVRFVVNGGWRSPAYEDQLRREAVATYGSEQEAARWVATGTTSAHVSGDAVDLGPAAATAWLSAHGAAYGLCPVYANEPWHYELRPQAVGGGCPAMYPDPTHDPRMQR</sequence>
<feature type="region of interest" description="Disordered" evidence="1">
    <location>
        <begin position="39"/>
        <end position="68"/>
    </location>
</feature>
<evidence type="ECO:0000313" key="3">
    <source>
        <dbReference type="EMBL" id="QEC47533.1"/>
    </source>
</evidence>
<gene>
    <name evidence="3" type="ORF">FSW04_08050</name>
</gene>
<dbReference type="InterPro" id="IPR009045">
    <property type="entry name" value="Zn_M74/Hedgehog-like"/>
</dbReference>
<evidence type="ECO:0000313" key="4">
    <source>
        <dbReference type="Proteomes" id="UP000321805"/>
    </source>
</evidence>
<dbReference type="KEGG" id="bsol:FSW04_08050"/>
<feature type="domain" description="D-alanyl-D-alanine carboxypeptidase-like core" evidence="2">
    <location>
        <begin position="90"/>
        <end position="190"/>
    </location>
</feature>
<dbReference type="OrthoDB" id="3293184at2"/>
<evidence type="ECO:0000259" key="2">
    <source>
        <dbReference type="Pfam" id="PF02557"/>
    </source>
</evidence>
<name>A0A5B8U3H8_9ACTN</name>
<dbReference type="EMBL" id="CP042430">
    <property type="protein sequence ID" value="QEC47533.1"/>
    <property type="molecule type" value="Genomic_DNA"/>
</dbReference>
<dbReference type="InterPro" id="IPR003709">
    <property type="entry name" value="VanY-like_core_dom"/>
</dbReference>
<dbReference type="AlphaFoldDB" id="A0A5B8U3H8"/>
<dbReference type="SUPFAM" id="SSF55166">
    <property type="entry name" value="Hedgehog/DD-peptidase"/>
    <property type="match status" value="1"/>
</dbReference>
<dbReference type="Gene3D" id="3.30.1380.10">
    <property type="match status" value="1"/>
</dbReference>